<feature type="transmembrane region" description="Helical" evidence="1">
    <location>
        <begin position="12"/>
        <end position="28"/>
    </location>
</feature>
<name>G8U0X7_SULAD</name>
<dbReference type="PATRIC" id="fig|679936.5.peg.3163"/>
<proteinExistence type="predicted"/>
<dbReference type="AlphaFoldDB" id="G8U0X7"/>
<reference evidence="3" key="1">
    <citation type="submission" date="2011-12" db="EMBL/GenBank/DDBJ databases">
        <title>The complete genome of chromosome of Sulfobacillus acidophilus DSM 10332.</title>
        <authorList>
            <person name="Lucas S."/>
            <person name="Han J."/>
            <person name="Lapidus A."/>
            <person name="Bruce D."/>
            <person name="Goodwin L."/>
            <person name="Pitluck S."/>
            <person name="Peters L."/>
            <person name="Kyrpides N."/>
            <person name="Mavromatis K."/>
            <person name="Ivanova N."/>
            <person name="Mikhailova N."/>
            <person name="Chertkov O."/>
            <person name="Saunders E."/>
            <person name="Detter J.C."/>
            <person name="Tapia R."/>
            <person name="Han C."/>
            <person name="Land M."/>
            <person name="Hauser L."/>
            <person name="Markowitz V."/>
            <person name="Cheng J.-F."/>
            <person name="Hugenholtz P."/>
            <person name="Woyke T."/>
            <person name="Wu D."/>
            <person name="Pukall R."/>
            <person name="Gehrich-Schroeter G."/>
            <person name="Schneider S."/>
            <person name="Klenk H.-P."/>
            <person name="Eisen J.A."/>
        </authorList>
    </citation>
    <scope>NUCLEOTIDE SEQUENCE [LARGE SCALE GENOMIC DNA]</scope>
    <source>
        <strain evidence="3">ATCC 700253 / DSM 10332 / NAL</strain>
    </source>
</reference>
<dbReference type="HOGENOM" id="CLU_2940119_0_0_9"/>
<evidence type="ECO:0000256" key="1">
    <source>
        <dbReference type="SAM" id="Phobius"/>
    </source>
</evidence>
<evidence type="ECO:0000313" key="3">
    <source>
        <dbReference type="Proteomes" id="UP000005439"/>
    </source>
</evidence>
<accession>G8U0X7</accession>
<keyword evidence="1" id="KW-0472">Membrane</keyword>
<evidence type="ECO:0000313" key="2">
    <source>
        <dbReference type="EMBL" id="AEW06522.1"/>
    </source>
</evidence>
<dbReference type="Proteomes" id="UP000005439">
    <property type="component" value="Chromosome"/>
</dbReference>
<sequence length="60" mass="6439">MAYGNPQFRWFRGFLFGDVLAALGALVVKTKCKAPTMEQMKAAVAKVHGPDAVSSHTTVS</sequence>
<dbReference type="KEGG" id="sap:Sulac_3065"/>
<dbReference type="EMBL" id="CP003179">
    <property type="protein sequence ID" value="AEW06522.1"/>
    <property type="molecule type" value="Genomic_DNA"/>
</dbReference>
<reference evidence="2 3" key="2">
    <citation type="journal article" date="2012" name="Stand. Genomic Sci.">
        <title>Complete genome sequence of the moderately thermophilic mineral-sulfide-oxidizing firmicute Sulfobacillus acidophilus type strain (NAL(T)).</title>
        <authorList>
            <person name="Anderson I."/>
            <person name="Chertkov O."/>
            <person name="Chen A."/>
            <person name="Saunders E."/>
            <person name="Lapidus A."/>
            <person name="Nolan M."/>
            <person name="Lucas S."/>
            <person name="Hammon N."/>
            <person name="Deshpande S."/>
            <person name="Cheng J.F."/>
            <person name="Han C."/>
            <person name="Tapia R."/>
            <person name="Goodwin L.A."/>
            <person name="Pitluck S."/>
            <person name="Liolios K."/>
            <person name="Pagani I."/>
            <person name="Ivanova N."/>
            <person name="Mikhailova N."/>
            <person name="Pati A."/>
            <person name="Palaniappan K."/>
            <person name="Land M."/>
            <person name="Pan C."/>
            <person name="Rohde M."/>
            <person name="Pukall R."/>
            <person name="Goker M."/>
            <person name="Detter J.C."/>
            <person name="Woyke T."/>
            <person name="Bristow J."/>
            <person name="Eisen J.A."/>
            <person name="Markowitz V."/>
            <person name="Hugenholtz P."/>
            <person name="Kyrpides N.C."/>
            <person name="Klenk H.P."/>
            <person name="Mavromatis K."/>
        </authorList>
    </citation>
    <scope>NUCLEOTIDE SEQUENCE [LARGE SCALE GENOMIC DNA]</scope>
    <source>
        <strain evidence="3">ATCC 700253 / DSM 10332 / NAL</strain>
    </source>
</reference>
<keyword evidence="3" id="KW-1185">Reference proteome</keyword>
<keyword evidence="1" id="KW-1133">Transmembrane helix</keyword>
<protein>
    <submittedName>
        <fullName evidence="2">Uncharacterized protein</fullName>
    </submittedName>
</protein>
<keyword evidence="1" id="KW-0812">Transmembrane</keyword>
<gene>
    <name evidence="2" type="ordered locus">Sulac_3065</name>
</gene>
<organism evidence="2 3">
    <name type="scientific">Sulfobacillus acidophilus (strain ATCC 700253 / DSM 10332 / NAL)</name>
    <dbReference type="NCBI Taxonomy" id="679936"/>
    <lineage>
        <taxon>Bacteria</taxon>
        <taxon>Bacillati</taxon>
        <taxon>Bacillota</taxon>
        <taxon>Clostridia</taxon>
        <taxon>Eubacteriales</taxon>
        <taxon>Clostridiales Family XVII. Incertae Sedis</taxon>
        <taxon>Sulfobacillus</taxon>
    </lineage>
</organism>